<sequence>MNSKIEMREELFLGDGNHKEVYIHPQDKSKCVKLLFTDDDPDMSREFRYRRALGKHVDDMPLLTKYYGTVETDKGIGYVFERVMDYDGACSRTLLAELEDPTDKAKLEQVMQDFHREFMREKFAPAGVDPDNFLVQRVSPEKSVVRIIDNIGTSAKIPLEYYVGFLAKRRAKKYWNRLVADIARDFPDALSETCIESLWER</sequence>
<organism evidence="1 2">
    <name type="scientific">Selenomonas ruminantium</name>
    <dbReference type="NCBI Taxonomy" id="971"/>
    <lineage>
        <taxon>Bacteria</taxon>
        <taxon>Bacillati</taxon>
        <taxon>Bacillota</taxon>
        <taxon>Negativicutes</taxon>
        <taxon>Selenomonadales</taxon>
        <taxon>Selenomonadaceae</taxon>
        <taxon>Selenomonas</taxon>
    </lineage>
</organism>
<name>A0A1H0PKD7_SELRU</name>
<dbReference type="RefSeq" id="WP_074571572.1">
    <property type="nucleotide sequence ID" value="NZ_FNJQ01000005.1"/>
</dbReference>
<reference evidence="1 2" key="1">
    <citation type="submission" date="2016-10" db="EMBL/GenBank/DDBJ databases">
        <authorList>
            <person name="de Groot N.N."/>
        </authorList>
    </citation>
    <scope>NUCLEOTIDE SEQUENCE [LARGE SCALE GENOMIC DNA]</scope>
    <source>
        <strain evidence="1 2">S137</strain>
    </source>
</reference>
<dbReference type="EMBL" id="FNJQ01000005">
    <property type="protein sequence ID" value="SDP05066.1"/>
    <property type="molecule type" value="Genomic_DNA"/>
</dbReference>
<gene>
    <name evidence="1" type="ORF">SAMN05216366_10566</name>
</gene>
<dbReference type="OrthoDB" id="595236at2"/>
<dbReference type="Pfam" id="PF10707">
    <property type="entry name" value="YrbL-PhoP_reg"/>
    <property type="match status" value="1"/>
</dbReference>
<proteinExistence type="predicted"/>
<accession>A0A1H0PKD7</accession>
<dbReference type="Proteomes" id="UP000182412">
    <property type="component" value="Unassembled WGS sequence"/>
</dbReference>
<protein>
    <submittedName>
        <fullName evidence="1">PhoP regulatory network protein YrbL</fullName>
    </submittedName>
</protein>
<evidence type="ECO:0000313" key="1">
    <source>
        <dbReference type="EMBL" id="SDP05066.1"/>
    </source>
</evidence>
<evidence type="ECO:0000313" key="2">
    <source>
        <dbReference type="Proteomes" id="UP000182412"/>
    </source>
</evidence>
<dbReference type="InterPro" id="IPR019647">
    <property type="entry name" value="PhoP_reg_network_YrbL"/>
</dbReference>
<dbReference type="AlphaFoldDB" id="A0A1H0PKD7"/>